<dbReference type="Proteomes" id="UP000541558">
    <property type="component" value="Unassembled WGS sequence"/>
</dbReference>
<proteinExistence type="predicted"/>
<keyword evidence="2" id="KW-1185">Reference proteome</keyword>
<comment type="caution">
    <text evidence="1">The sequence shown here is derived from an EMBL/GenBank/DDBJ whole genome shotgun (WGS) entry which is preliminary data.</text>
</comment>
<accession>A0A8H5F1P3</accession>
<dbReference type="OrthoDB" id="3145912at2759"/>
<protein>
    <submittedName>
        <fullName evidence="1">Uncharacterized protein</fullName>
    </submittedName>
</protein>
<dbReference type="AlphaFoldDB" id="A0A8H5F1P3"/>
<organism evidence="1 2">
    <name type="scientific">Ephemerocybe angulata</name>
    <dbReference type="NCBI Taxonomy" id="980116"/>
    <lineage>
        <taxon>Eukaryota</taxon>
        <taxon>Fungi</taxon>
        <taxon>Dikarya</taxon>
        <taxon>Basidiomycota</taxon>
        <taxon>Agaricomycotina</taxon>
        <taxon>Agaricomycetes</taxon>
        <taxon>Agaricomycetidae</taxon>
        <taxon>Agaricales</taxon>
        <taxon>Agaricineae</taxon>
        <taxon>Psathyrellaceae</taxon>
        <taxon>Ephemerocybe</taxon>
    </lineage>
</organism>
<gene>
    <name evidence="1" type="ORF">D9611_011356</name>
</gene>
<evidence type="ECO:0000313" key="1">
    <source>
        <dbReference type="EMBL" id="KAF5320292.1"/>
    </source>
</evidence>
<name>A0A8H5F1P3_9AGAR</name>
<evidence type="ECO:0000313" key="2">
    <source>
        <dbReference type="Proteomes" id="UP000541558"/>
    </source>
</evidence>
<dbReference type="EMBL" id="JAACJK010000170">
    <property type="protein sequence ID" value="KAF5320292.1"/>
    <property type="molecule type" value="Genomic_DNA"/>
</dbReference>
<reference evidence="1 2" key="1">
    <citation type="journal article" date="2020" name="ISME J.">
        <title>Uncovering the hidden diversity of litter-decomposition mechanisms in mushroom-forming fungi.</title>
        <authorList>
            <person name="Floudas D."/>
            <person name="Bentzer J."/>
            <person name="Ahren D."/>
            <person name="Johansson T."/>
            <person name="Persson P."/>
            <person name="Tunlid A."/>
        </authorList>
    </citation>
    <scope>NUCLEOTIDE SEQUENCE [LARGE SCALE GENOMIC DNA]</scope>
    <source>
        <strain evidence="1 2">CBS 175.51</strain>
    </source>
</reference>
<sequence>MESPSIDNTPAMQDIPEDLVRLIFETAVEDIQEPNWACARVSKAVQSWVEQLLYRRITLKTEREITFLYRTILSTVNPPSSGPSCTRKPSQFFGNHVRLLDIDLGTAQLGTIFAILSACTSVTQLRFGPRLREALANVTPPRWGIGVHPSWNKLRLKRLSISSSMVSPIYRQPHAEGPSLLNHITHLHIIWEPSHGALGCTSFSSLKSLTHFCLTLRQRGVKAAAFSLEAVRSITPRFPTSLAVYVLHVPFLHVSDRSNGVNPRRFLEGSDASLDQRVVIAVSRFYYLSHSRNGEQDAWIRRCATWGLETRNGTQTDGEEALWDHAEAIVSRRRAGAASSYGTVY</sequence>